<feature type="transmembrane region" description="Helical" evidence="7">
    <location>
        <begin position="79"/>
        <end position="99"/>
    </location>
</feature>
<protein>
    <submittedName>
        <fullName evidence="9">Carbohydrate ABC transporter permease</fullName>
    </submittedName>
</protein>
<comment type="similarity">
    <text evidence="7">Belongs to the binding-protein-dependent transport system permease family.</text>
</comment>
<dbReference type="PROSITE" id="PS50928">
    <property type="entry name" value="ABC_TM1"/>
    <property type="match status" value="1"/>
</dbReference>
<dbReference type="GO" id="GO:0005886">
    <property type="term" value="C:plasma membrane"/>
    <property type="evidence" value="ECO:0007669"/>
    <property type="project" value="UniProtKB-SubCell"/>
</dbReference>
<evidence type="ECO:0000256" key="1">
    <source>
        <dbReference type="ARBA" id="ARBA00004651"/>
    </source>
</evidence>
<dbReference type="Proteomes" id="UP000639396">
    <property type="component" value="Unassembled WGS sequence"/>
</dbReference>
<sequence length="293" mass="32974">MKIADSWGDRIFANLSLILVWFVVIVTLYPFVYVFSSSISDPAAVLKNQIFLWPIGFSLKAYKTILSYPELRIGYVNTLFYTVVGTAINMLLTCLMAYPLSRKNLVFRKPFMIMITFTLVFSGGLIPTFLIVKSLGMLDTYWALLIPGAVSTWNLILMKTFFENLPKELEEAATIDGASSMHILLRILLPLSKPALVTIALFYAVGHWNSYFPAMIYLQSEHLYPVQLFLRKIVLLGQTADITGEQGMSTETILMAESLKYATIMIVALPIILVYPFIQKYFVKGAMIGSLKG</sequence>
<feature type="transmembrane region" description="Helical" evidence="7">
    <location>
        <begin position="183"/>
        <end position="205"/>
    </location>
</feature>
<feature type="transmembrane region" description="Helical" evidence="7">
    <location>
        <begin position="111"/>
        <end position="135"/>
    </location>
</feature>
<dbReference type="InterPro" id="IPR000515">
    <property type="entry name" value="MetI-like"/>
</dbReference>
<evidence type="ECO:0000256" key="2">
    <source>
        <dbReference type="ARBA" id="ARBA00022448"/>
    </source>
</evidence>
<dbReference type="PANTHER" id="PTHR43744">
    <property type="entry name" value="ABC TRANSPORTER PERMEASE PROTEIN MG189-RELATED-RELATED"/>
    <property type="match status" value="1"/>
</dbReference>
<evidence type="ECO:0000256" key="5">
    <source>
        <dbReference type="ARBA" id="ARBA00022989"/>
    </source>
</evidence>
<dbReference type="Gene3D" id="1.10.3720.10">
    <property type="entry name" value="MetI-like"/>
    <property type="match status" value="1"/>
</dbReference>
<dbReference type="InterPro" id="IPR035906">
    <property type="entry name" value="MetI-like_sf"/>
</dbReference>
<organism evidence="9 10">
    <name type="scientific">Paenibacillus oceani</name>
    <dbReference type="NCBI Taxonomy" id="2772510"/>
    <lineage>
        <taxon>Bacteria</taxon>
        <taxon>Bacillati</taxon>
        <taxon>Bacillota</taxon>
        <taxon>Bacilli</taxon>
        <taxon>Bacillales</taxon>
        <taxon>Paenibacillaceae</taxon>
        <taxon>Paenibacillus</taxon>
    </lineage>
</organism>
<evidence type="ECO:0000313" key="10">
    <source>
        <dbReference type="Proteomes" id="UP000639396"/>
    </source>
</evidence>
<dbReference type="EMBL" id="JACXJA010000041">
    <property type="protein sequence ID" value="MBD2865329.1"/>
    <property type="molecule type" value="Genomic_DNA"/>
</dbReference>
<keyword evidence="2 7" id="KW-0813">Transport</keyword>
<evidence type="ECO:0000256" key="6">
    <source>
        <dbReference type="ARBA" id="ARBA00023136"/>
    </source>
</evidence>
<keyword evidence="6 7" id="KW-0472">Membrane</keyword>
<gene>
    <name evidence="9" type="ORF">IDH45_25425</name>
</gene>
<evidence type="ECO:0000256" key="3">
    <source>
        <dbReference type="ARBA" id="ARBA00022475"/>
    </source>
</evidence>
<keyword evidence="10" id="KW-1185">Reference proteome</keyword>
<dbReference type="PANTHER" id="PTHR43744:SF9">
    <property type="entry name" value="POLYGALACTURONAN_RHAMNOGALACTURONAN TRANSPORT SYSTEM PERMEASE PROTEIN YTCP"/>
    <property type="match status" value="1"/>
</dbReference>
<feature type="transmembrane region" description="Helical" evidence="7">
    <location>
        <begin position="258"/>
        <end position="278"/>
    </location>
</feature>
<dbReference type="SUPFAM" id="SSF161098">
    <property type="entry name" value="MetI-like"/>
    <property type="match status" value="1"/>
</dbReference>
<keyword evidence="5 7" id="KW-1133">Transmembrane helix</keyword>
<comment type="caution">
    <text evidence="9">The sequence shown here is derived from an EMBL/GenBank/DDBJ whole genome shotgun (WGS) entry which is preliminary data.</text>
</comment>
<proteinExistence type="inferred from homology"/>
<feature type="transmembrane region" description="Helical" evidence="7">
    <location>
        <begin position="12"/>
        <end position="32"/>
    </location>
</feature>
<evidence type="ECO:0000259" key="8">
    <source>
        <dbReference type="PROSITE" id="PS50928"/>
    </source>
</evidence>
<keyword evidence="3" id="KW-1003">Cell membrane</keyword>
<evidence type="ECO:0000256" key="4">
    <source>
        <dbReference type="ARBA" id="ARBA00022692"/>
    </source>
</evidence>
<evidence type="ECO:0000256" key="7">
    <source>
        <dbReference type="RuleBase" id="RU363032"/>
    </source>
</evidence>
<dbReference type="CDD" id="cd06261">
    <property type="entry name" value="TM_PBP2"/>
    <property type="match status" value="1"/>
</dbReference>
<accession>A0A927CD90</accession>
<dbReference type="Pfam" id="PF00528">
    <property type="entry name" value="BPD_transp_1"/>
    <property type="match status" value="1"/>
</dbReference>
<feature type="domain" description="ABC transmembrane type-1" evidence="8">
    <location>
        <begin position="75"/>
        <end position="272"/>
    </location>
</feature>
<reference evidence="9" key="1">
    <citation type="submission" date="2020-09" db="EMBL/GenBank/DDBJ databases">
        <title>A novel bacterium of genus Paenibacillus, isolated from South China Sea.</title>
        <authorList>
            <person name="Huang H."/>
            <person name="Mo K."/>
            <person name="Hu Y."/>
        </authorList>
    </citation>
    <scope>NUCLEOTIDE SEQUENCE</scope>
    <source>
        <strain evidence="9">IB182363</strain>
    </source>
</reference>
<dbReference type="AlphaFoldDB" id="A0A927CD90"/>
<evidence type="ECO:0000313" key="9">
    <source>
        <dbReference type="EMBL" id="MBD2865329.1"/>
    </source>
</evidence>
<dbReference type="GO" id="GO:0055085">
    <property type="term" value="P:transmembrane transport"/>
    <property type="evidence" value="ECO:0007669"/>
    <property type="project" value="InterPro"/>
</dbReference>
<keyword evidence="4 7" id="KW-0812">Transmembrane</keyword>
<name>A0A927CD90_9BACL</name>
<dbReference type="RefSeq" id="WP_190930951.1">
    <property type="nucleotide sequence ID" value="NZ_JACXJA010000041.1"/>
</dbReference>
<comment type="subcellular location">
    <subcellularLocation>
        <location evidence="1 7">Cell membrane</location>
        <topology evidence="1 7">Multi-pass membrane protein</topology>
    </subcellularLocation>
</comment>